<dbReference type="RefSeq" id="WP_220114168.1">
    <property type="nucleotide sequence ID" value="NZ_JAHZSV010000017.1"/>
</dbReference>
<evidence type="ECO:0000256" key="1">
    <source>
        <dbReference type="ARBA" id="ARBA00004442"/>
    </source>
</evidence>
<keyword evidence="5" id="KW-0998">Cell outer membrane</keyword>
<evidence type="ECO:0000313" key="8">
    <source>
        <dbReference type="EMBL" id="MBW8200699.1"/>
    </source>
</evidence>
<dbReference type="InterPro" id="IPR012944">
    <property type="entry name" value="SusD_RagB_dom"/>
</dbReference>
<evidence type="ECO:0000259" key="6">
    <source>
        <dbReference type="Pfam" id="PF07980"/>
    </source>
</evidence>
<protein>
    <submittedName>
        <fullName evidence="8">RagB/SusD family nutrient uptake outer membrane protein</fullName>
    </submittedName>
</protein>
<comment type="similarity">
    <text evidence="2">Belongs to the SusD family.</text>
</comment>
<name>A0ABS7ESY9_9FLAO</name>
<proteinExistence type="inferred from homology"/>
<keyword evidence="3" id="KW-0732">Signal</keyword>
<evidence type="ECO:0000259" key="7">
    <source>
        <dbReference type="Pfam" id="PF14322"/>
    </source>
</evidence>
<keyword evidence="9" id="KW-1185">Reference proteome</keyword>
<keyword evidence="4" id="KW-0472">Membrane</keyword>
<comment type="subcellular location">
    <subcellularLocation>
        <location evidence="1">Cell outer membrane</location>
    </subcellularLocation>
</comment>
<evidence type="ECO:0000256" key="3">
    <source>
        <dbReference type="ARBA" id="ARBA00022729"/>
    </source>
</evidence>
<gene>
    <name evidence="8" type="ORF">K1F36_12780</name>
</gene>
<reference evidence="8 9" key="1">
    <citation type="submission" date="2021-08" db="EMBL/GenBank/DDBJ databases">
        <title>Muricauda profundi sp. nov., a marine bacterium isolated from deep seawater of the Mariana Trench.</title>
        <authorList>
            <person name="Wei Y."/>
        </authorList>
    </citation>
    <scope>NUCLEOTIDE SEQUENCE [LARGE SCALE GENOMIC DNA]</scope>
    <source>
        <strain evidence="8 9">W52</strain>
    </source>
</reference>
<dbReference type="EMBL" id="JAHZSV010000017">
    <property type="protein sequence ID" value="MBW8200699.1"/>
    <property type="molecule type" value="Genomic_DNA"/>
</dbReference>
<dbReference type="Pfam" id="PF07980">
    <property type="entry name" value="SusD_RagB"/>
    <property type="match status" value="1"/>
</dbReference>
<evidence type="ECO:0000313" key="9">
    <source>
        <dbReference type="Proteomes" id="UP001196136"/>
    </source>
</evidence>
<organism evidence="8 9">
    <name type="scientific">Flagellimonas abyssi</name>
    <dbReference type="NCBI Taxonomy" id="2864871"/>
    <lineage>
        <taxon>Bacteria</taxon>
        <taxon>Pseudomonadati</taxon>
        <taxon>Bacteroidota</taxon>
        <taxon>Flavobacteriia</taxon>
        <taxon>Flavobacteriales</taxon>
        <taxon>Flavobacteriaceae</taxon>
        <taxon>Flagellimonas</taxon>
    </lineage>
</organism>
<dbReference type="InterPro" id="IPR011990">
    <property type="entry name" value="TPR-like_helical_dom_sf"/>
</dbReference>
<dbReference type="Proteomes" id="UP001196136">
    <property type="component" value="Unassembled WGS sequence"/>
</dbReference>
<feature type="domain" description="RagB/SusD" evidence="6">
    <location>
        <begin position="429"/>
        <end position="579"/>
    </location>
</feature>
<evidence type="ECO:0000256" key="4">
    <source>
        <dbReference type="ARBA" id="ARBA00023136"/>
    </source>
</evidence>
<dbReference type="SUPFAM" id="SSF48452">
    <property type="entry name" value="TPR-like"/>
    <property type="match status" value="1"/>
</dbReference>
<feature type="domain" description="SusD-like N-terminal" evidence="7">
    <location>
        <begin position="120"/>
        <end position="301"/>
    </location>
</feature>
<evidence type="ECO:0000256" key="5">
    <source>
        <dbReference type="ARBA" id="ARBA00023237"/>
    </source>
</evidence>
<comment type="caution">
    <text evidence="8">The sequence shown here is derived from an EMBL/GenBank/DDBJ whole genome shotgun (WGS) entry which is preliminary data.</text>
</comment>
<dbReference type="InterPro" id="IPR033985">
    <property type="entry name" value="SusD-like_N"/>
</dbReference>
<dbReference type="Gene3D" id="1.25.40.390">
    <property type="match status" value="1"/>
</dbReference>
<accession>A0ABS7ESY9</accession>
<evidence type="ECO:0000256" key="2">
    <source>
        <dbReference type="ARBA" id="ARBA00006275"/>
    </source>
</evidence>
<dbReference type="Pfam" id="PF14322">
    <property type="entry name" value="SusD-like_3"/>
    <property type="match status" value="1"/>
</dbReference>
<sequence length="579" mass="65969">MGRIFCYLSIVFVFISFSCSDNQGDEFESEQLGSLEVKAVYESGTAIPDVTVFTVPKTVEKITNEMGKVVFNDIPVGNYEVNLTPSFSDVGVTIQVTVKENQVEVVEAIMGPDPISETPVDFDILLKNIYDQIKTEFLFDANGYSHYWGDIGTNMARINPNSMGRFGDLDQYYFQPSDYVINEVWSEHYRVIRLTNIGLDEIKGLDQALEEEVGAVRFESEFRFLRALLYFNLVKLYGNPILVTTAEFNSNNAPPHVQGREDVFDQIVDDLIFAQQNLSSGLAKERASKEAATALLGKVYLTMAGFPMYQTDKYALALEELEKIVGGYTLEENYEDVFSIENESTNTEVIFSIAFDGSGNYSVPWGPQGISFNDRLLLVPGFINSFFEEGDEPVEPVIFPLETGDSRFYQNIATFSYANGNMMDETLVENWRPYKFIKEVEEPSVMNQESFDYPYLRMADVHLMIAEAENMLNGPTTKAYNALNLVRRRAYGDLNHDAQNGLSQEEFSNLILNERRLEFCFEGQFKDDLIRMNALEAEILNYNQDYPELARDFQSHEYIWPIPQSETNFNPNVVQNEGY</sequence>
<dbReference type="PROSITE" id="PS51257">
    <property type="entry name" value="PROKAR_LIPOPROTEIN"/>
    <property type="match status" value="1"/>
</dbReference>